<dbReference type="FunFam" id="3.40.640.10:FF:000033">
    <property type="entry name" value="Aspartate aminotransferase"/>
    <property type="match status" value="1"/>
</dbReference>
<dbReference type="InterPro" id="IPR015424">
    <property type="entry name" value="PyrdxlP-dep_Trfase"/>
</dbReference>
<name>A0A7X1CQU7_9LIST</name>
<dbReference type="InterPro" id="IPR015421">
    <property type="entry name" value="PyrdxlP-dep_Trfase_major"/>
</dbReference>
<dbReference type="PROSITE" id="PS00105">
    <property type="entry name" value="AA_TRANSFER_CLASS_1"/>
    <property type="match status" value="1"/>
</dbReference>
<comment type="similarity">
    <text evidence="2 6">Belongs to the class-I pyridoxal-phosphate-dependent aminotransferase family.</text>
</comment>
<comment type="caution">
    <text evidence="8">The sequence shown here is derived from an EMBL/GenBank/DDBJ whole genome shotgun (WGS) entry which is preliminary data.</text>
</comment>
<dbReference type="GO" id="GO:0030170">
    <property type="term" value="F:pyridoxal phosphate binding"/>
    <property type="evidence" value="ECO:0007669"/>
    <property type="project" value="InterPro"/>
</dbReference>
<dbReference type="SUPFAM" id="SSF53383">
    <property type="entry name" value="PLP-dependent transferases"/>
    <property type="match status" value="1"/>
</dbReference>
<dbReference type="GO" id="GO:0008483">
    <property type="term" value="F:transaminase activity"/>
    <property type="evidence" value="ECO:0007669"/>
    <property type="project" value="UniProtKB-KW"/>
</dbReference>
<dbReference type="Pfam" id="PF00155">
    <property type="entry name" value="Aminotran_1_2"/>
    <property type="match status" value="1"/>
</dbReference>
<comment type="cofactor">
    <cofactor evidence="1 6">
        <name>pyridoxal 5'-phosphate</name>
        <dbReference type="ChEBI" id="CHEBI:597326"/>
    </cofactor>
</comment>
<keyword evidence="4 6" id="KW-0808">Transferase</keyword>
<evidence type="ECO:0000256" key="5">
    <source>
        <dbReference type="ARBA" id="ARBA00022898"/>
    </source>
</evidence>
<dbReference type="CDD" id="cd00609">
    <property type="entry name" value="AAT_like"/>
    <property type="match status" value="1"/>
</dbReference>
<dbReference type="Proteomes" id="UP000535908">
    <property type="component" value="Unassembled WGS sequence"/>
</dbReference>
<dbReference type="RefSeq" id="WP_185411690.1">
    <property type="nucleotide sequence ID" value="NZ_JAARRE010000018.1"/>
</dbReference>
<dbReference type="PANTHER" id="PTHR46383">
    <property type="entry name" value="ASPARTATE AMINOTRANSFERASE"/>
    <property type="match status" value="1"/>
</dbReference>
<evidence type="ECO:0000256" key="4">
    <source>
        <dbReference type="ARBA" id="ARBA00022679"/>
    </source>
</evidence>
<evidence type="ECO:0000256" key="6">
    <source>
        <dbReference type="RuleBase" id="RU000481"/>
    </source>
</evidence>
<reference evidence="8 9" key="1">
    <citation type="submission" date="2020-03" db="EMBL/GenBank/DDBJ databases">
        <title>Soil Listeria distribution.</title>
        <authorList>
            <person name="Liao J."/>
            <person name="Wiedmann M."/>
        </authorList>
    </citation>
    <scope>NUCLEOTIDE SEQUENCE [LARGE SCALE GENOMIC DNA]</scope>
    <source>
        <strain evidence="8 9">FSL L7-0741</strain>
    </source>
</reference>
<dbReference type="InterPro" id="IPR015422">
    <property type="entry name" value="PyrdxlP-dep_Trfase_small"/>
</dbReference>
<gene>
    <name evidence="8" type="ORF">HCA69_13630</name>
</gene>
<dbReference type="InterPro" id="IPR004838">
    <property type="entry name" value="NHTrfase_class1_PyrdxlP-BS"/>
</dbReference>
<evidence type="ECO:0000313" key="9">
    <source>
        <dbReference type="Proteomes" id="UP000535908"/>
    </source>
</evidence>
<feature type="domain" description="Aminotransferase class I/classII large" evidence="7">
    <location>
        <begin position="29"/>
        <end position="373"/>
    </location>
</feature>
<keyword evidence="5" id="KW-0663">Pyridoxal phosphate</keyword>
<dbReference type="InterPro" id="IPR004839">
    <property type="entry name" value="Aminotransferase_I/II_large"/>
</dbReference>
<dbReference type="Gene3D" id="3.90.1150.10">
    <property type="entry name" value="Aspartate Aminotransferase, domain 1"/>
    <property type="match status" value="1"/>
</dbReference>
<keyword evidence="3 6" id="KW-0032">Aminotransferase</keyword>
<dbReference type="GO" id="GO:0006520">
    <property type="term" value="P:amino acid metabolic process"/>
    <property type="evidence" value="ECO:0007669"/>
    <property type="project" value="InterPro"/>
</dbReference>
<sequence length="383" mass="42126">MLKNLRTAVQEIEISGIRTFNNRVAGIPDMIRLTLGEPDFPTPDHVKVAAIDAINDDFTNYTPNAGTPELLQAASHYFYDKYDLSYSTKEIIVTVGATEAISIALQTILEAGDEVLLPDPIYPGYEPLIHLMGAAPIKIDTTETAFKLTAEQLRAAITPKTKALILPYPSNPTGVTLTAAELGEIADVVRETGIFVIADEIYSELTFFGTHTSIATMIRDQTIVINGLSKSHAMIGWRIGFLMAPEAITSQMLKVHQYSVTCASSISQKAAEEALINGKDDAVQMRTEYNTRAGFVQERLNKMGFSIIEPDGAFYFFAKLPDQITQNSFDWAIELAENAKVAVVPGSAFSEKGDRYFRLSFAASFSQLAEAMDRMATFMEKYA</sequence>
<protein>
    <recommendedName>
        <fullName evidence="6">Aminotransferase</fullName>
        <ecNumber evidence="6">2.6.1.-</ecNumber>
    </recommendedName>
</protein>
<evidence type="ECO:0000256" key="3">
    <source>
        <dbReference type="ARBA" id="ARBA00022576"/>
    </source>
</evidence>
<dbReference type="InterPro" id="IPR050596">
    <property type="entry name" value="AspAT/PAT-like"/>
</dbReference>
<proteinExistence type="inferred from homology"/>
<dbReference type="Gene3D" id="3.40.640.10">
    <property type="entry name" value="Type I PLP-dependent aspartate aminotransferase-like (Major domain)"/>
    <property type="match status" value="1"/>
</dbReference>
<evidence type="ECO:0000259" key="7">
    <source>
        <dbReference type="Pfam" id="PF00155"/>
    </source>
</evidence>
<accession>A0A7X1CQU7</accession>
<organism evidence="8 9">
    <name type="scientific">Listeria grandensis</name>
    <dbReference type="NCBI Taxonomy" id="1494963"/>
    <lineage>
        <taxon>Bacteria</taxon>
        <taxon>Bacillati</taxon>
        <taxon>Bacillota</taxon>
        <taxon>Bacilli</taxon>
        <taxon>Bacillales</taxon>
        <taxon>Listeriaceae</taxon>
        <taxon>Listeria</taxon>
    </lineage>
</organism>
<dbReference type="EC" id="2.6.1.-" evidence="6"/>
<evidence type="ECO:0000313" key="8">
    <source>
        <dbReference type="EMBL" id="MBC1937418.1"/>
    </source>
</evidence>
<evidence type="ECO:0000256" key="1">
    <source>
        <dbReference type="ARBA" id="ARBA00001933"/>
    </source>
</evidence>
<evidence type="ECO:0000256" key="2">
    <source>
        <dbReference type="ARBA" id="ARBA00007441"/>
    </source>
</evidence>
<dbReference type="AlphaFoldDB" id="A0A7X1CQU7"/>
<dbReference type="PANTHER" id="PTHR46383:SF4">
    <property type="entry name" value="AMINOTRANSFERASE"/>
    <property type="match status" value="1"/>
</dbReference>
<dbReference type="EMBL" id="JAARWN010000016">
    <property type="protein sequence ID" value="MBC1937418.1"/>
    <property type="molecule type" value="Genomic_DNA"/>
</dbReference>